<dbReference type="GO" id="GO:0030313">
    <property type="term" value="C:cell envelope"/>
    <property type="evidence" value="ECO:0007669"/>
    <property type="project" value="UniProtKB-SubCell"/>
</dbReference>
<dbReference type="InterPro" id="IPR039424">
    <property type="entry name" value="SBP_5"/>
</dbReference>
<comment type="subcellular location">
    <subcellularLocation>
        <location evidence="1">Cell envelope</location>
    </subcellularLocation>
</comment>
<dbReference type="GO" id="GO:0042597">
    <property type="term" value="C:periplasmic space"/>
    <property type="evidence" value="ECO:0007669"/>
    <property type="project" value="UniProtKB-ARBA"/>
</dbReference>
<comment type="caution">
    <text evidence="7">The sequence shown here is derived from an EMBL/GenBank/DDBJ whole genome shotgun (WGS) entry which is preliminary data.</text>
</comment>
<keyword evidence="4 5" id="KW-0732">Signal</keyword>
<reference evidence="7 8" key="1">
    <citation type="journal article" date="2014" name="BMC Genomics">
        <title>Comparison of environmental and isolate Sulfobacillus genomes reveals diverse carbon, sulfur, nitrogen, and hydrogen metabolisms.</title>
        <authorList>
            <person name="Justice N.B."/>
            <person name="Norman A."/>
            <person name="Brown C.T."/>
            <person name="Singh A."/>
            <person name="Thomas B.C."/>
            <person name="Banfield J.F."/>
        </authorList>
    </citation>
    <scope>NUCLEOTIDE SEQUENCE [LARGE SCALE GENOMIC DNA]</scope>
    <source>
        <strain evidence="7">AMDSBA4</strain>
    </source>
</reference>
<gene>
    <name evidence="7" type="ORF">C7B46_01225</name>
</gene>
<proteinExistence type="inferred from homology"/>
<evidence type="ECO:0000256" key="2">
    <source>
        <dbReference type="ARBA" id="ARBA00005695"/>
    </source>
</evidence>
<sequence>MSARKYAITLIASGVLLSTVAGCGTTHSASASASSAVVIALPVQTSPDWFFPVLASSAYTDTNTQMYTLMYKPLVWISKSDGVDYGRSLASSIQSNANGTRYVIHLNPKWHWSNGTRVTASDVVFTWDIMKAASGNGNLPWAYGGAGGGGVPNDWTSVTAPNDSTVVVTLAQPANQTWFIHNGLGQIVPVPKAEWDKYPNNMTQELTWIKSLANDPTAAPYHVVDGPYQFSKFEPNQTWSFVANPHYSGHKSAIHTVIFQYETSSASEFSALKEGTVAVGYLPASLYASRKSLTGDKLWPGYLWGFNMARLDENPTAENGLGPVFSQPYVRQALEMGINQEGIINSIYHGQGVVEDGPVPSEPPTKYFDPAISKPPYPFNPQAGKALLESHGWTLVNGTMTNHGVKLAFPLIYSSGSISIEDTVELLKQDWAEEGIQITLVPETFDNLVATDHGNPSGWDAAYWGAGWTYQPDYYPTGGELFKTGAAANAGGYSNLTMNALINKSYEPGTNAETTKALFAYEAFAVKNVPYLWFPWIATLNESSVHLKGVVSTFNPIEDLMSPNYWTIK</sequence>
<dbReference type="PANTHER" id="PTHR30290">
    <property type="entry name" value="PERIPLASMIC BINDING COMPONENT OF ABC TRANSPORTER"/>
    <property type="match status" value="1"/>
</dbReference>
<dbReference type="InterPro" id="IPR030678">
    <property type="entry name" value="Peptide/Ni-bd"/>
</dbReference>
<evidence type="ECO:0000256" key="1">
    <source>
        <dbReference type="ARBA" id="ARBA00004196"/>
    </source>
</evidence>
<dbReference type="PIRSF" id="PIRSF002741">
    <property type="entry name" value="MppA"/>
    <property type="match status" value="1"/>
</dbReference>
<dbReference type="EMBL" id="PXYW01000002">
    <property type="protein sequence ID" value="PSR35320.1"/>
    <property type="molecule type" value="Genomic_DNA"/>
</dbReference>
<dbReference type="GO" id="GO:0043190">
    <property type="term" value="C:ATP-binding cassette (ABC) transporter complex"/>
    <property type="evidence" value="ECO:0007669"/>
    <property type="project" value="InterPro"/>
</dbReference>
<dbReference type="SUPFAM" id="SSF53850">
    <property type="entry name" value="Periplasmic binding protein-like II"/>
    <property type="match status" value="1"/>
</dbReference>
<dbReference type="Gene3D" id="3.10.105.10">
    <property type="entry name" value="Dipeptide-binding Protein, Domain 3"/>
    <property type="match status" value="1"/>
</dbReference>
<organism evidence="7 8">
    <name type="scientific">Sulfobacillus benefaciens</name>
    <dbReference type="NCBI Taxonomy" id="453960"/>
    <lineage>
        <taxon>Bacteria</taxon>
        <taxon>Bacillati</taxon>
        <taxon>Bacillota</taxon>
        <taxon>Clostridia</taxon>
        <taxon>Eubacteriales</taxon>
        <taxon>Clostridiales Family XVII. Incertae Sedis</taxon>
        <taxon>Sulfobacillus</taxon>
    </lineage>
</organism>
<feature type="signal peptide" evidence="5">
    <location>
        <begin position="1"/>
        <end position="21"/>
    </location>
</feature>
<feature type="domain" description="Solute-binding protein family 5" evidence="6">
    <location>
        <begin position="89"/>
        <end position="474"/>
    </location>
</feature>
<dbReference type="GO" id="GO:0015833">
    <property type="term" value="P:peptide transport"/>
    <property type="evidence" value="ECO:0007669"/>
    <property type="project" value="TreeGrafter"/>
</dbReference>
<evidence type="ECO:0000313" key="7">
    <source>
        <dbReference type="EMBL" id="PSR35320.1"/>
    </source>
</evidence>
<evidence type="ECO:0000256" key="3">
    <source>
        <dbReference type="ARBA" id="ARBA00022448"/>
    </source>
</evidence>
<dbReference type="CDD" id="cd08513">
    <property type="entry name" value="PBP2_thermophilic_Hb8_like"/>
    <property type="match status" value="1"/>
</dbReference>
<feature type="chain" id="PRO_5039588597" evidence="5">
    <location>
        <begin position="22"/>
        <end position="569"/>
    </location>
</feature>
<dbReference type="Gene3D" id="3.40.190.10">
    <property type="entry name" value="Periplasmic binding protein-like II"/>
    <property type="match status" value="1"/>
</dbReference>
<protein>
    <submittedName>
        <fullName evidence="7">ABC transporter substrate-binding protein</fullName>
    </submittedName>
</protein>
<evidence type="ECO:0000313" key="8">
    <source>
        <dbReference type="Proteomes" id="UP000242972"/>
    </source>
</evidence>
<name>A0A2T2XLF5_9FIRM</name>
<dbReference type="GO" id="GO:1904680">
    <property type="term" value="F:peptide transmembrane transporter activity"/>
    <property type="evidence" value="ECO:0007669"/>
    <property type="project" value="TreeGrafter"/>
</dbReference>
<dbReference type="PANTHER" id="PTHR30290:SF10">
    <property type="entry name" value="PERIPLASMIC OLIGOPEPTIDE-BINDING PROTEIN-RELATED"/>
    <property type="match status" value="1"/>
</dbReference>
<dbReference type="PROSITE" id="PS51257">
    <property type="entry name" value="PROKAR_LIPOPROTEIN"/>
    <property type="match status" value="1"/>
</dbReference>
<dbReference type="Proteomes" id="UP000242972">
    <property type="component" value="Unassembled WGS sequence"/>
</dbReference>
<dbReference type="AlphaFoldDB" id="A0A2T2XLF5"/>
<evidence type="ECO:0000259" key="6">
    <source>
        <dbReference type="Pfam" id="PF00496"/>
    </source>
</evidence>
<accession>A0A2T2XLF5</accession>
<dbReference type="InterPro" id="IPR000914">
    <property type="entry name" value="SBP_5_dom"/>
</dbReference>
<evidence type="ECO:0000256" key="5">
    <source>
        <dbReference type="SAM" id="SignalP"/>
    </source>
</evidence>
<evidence type="ECO:0000256" key="4">
    <source>
        <dbReference type="ARBA" id="ARBA00022729"/>
    </source>
</evidence>
<comment type="similarity">
    <text evidence="2">Belongs to the bacterial solute-binding protein 5 family.</text>
</comment>
<dbReference type="Pfam" id="PF00496">
    <property type="entry name" value="SBP_bac_5"/>
    <property type="match status" value="1"/>
</dbReference>
<keyword evidence="3" id="KW-0813">Transport</keyword>